<feature type="transmembrane region" description="Helical" evidence="5">
    <location>
        <begin position="352"/>
        <end position="373"/>
    </location>
</feature>
<evidence type="ECO:0000256" key="1">
    <source>
        <dbReference type="ARBA" id="ARBA00004141"/>
    </source>
</evidence>
<comment type="caution">
    <text evidence="10">The sequence shown here is derived from an EMBL/GenBank/DDBJ whole genome shotgun (WGS) entry which is preliminary data.</text>
</comment>
<evidence type="ECO:0000256" key="4">
    <source>
        <dbReference type="ARBA" id="ARBA00023136"/>
    </source>
</evidence>
<feature type="domain" description="NfeD-like C-terminal" evidence="7">
    <location>
        <begin position="404"/>
        <end position="456"/>
    </location>
</feature>
<evidence type="ECO:0000259" key="7">
    <source>
        <dbReference type="Pfam" id="PF01957"/>
    </source>
</evidence>
<evidence type="ECO:0000313" key="10">
    <source>
        <dbReference type="EMBL" id="THF72783.1"/>
    </source>
</evidence>
<feature type="domain" description="NfeD1b N-terminal" evidence="9">
    <location>
        <begin position="47"/>
        <end position="234"/>
    </location>
</feature>
<protein>
    <submittedName>
        <fullName evidence="10">Nodulation protein NfeD</fullName>
    </submittedName>
</protein>
<dbReference type="SUPFAM" id="SSF141322">
    <property type="entry name" value="NfeD domain-like"/>
    <property type="match status" value="1"/>
</dbReference>
<keyword evidence="6" id="KW-0732">Signal</keyword>
<evidence type="ECO:0000259" key="9">
    <source>
        <dbReference type="Pfam" id="PF25145"/>
    </source>
</evidence>
<gene>
    <name evidence="10" type="ORF">E6C55_31965</name>
</gene>
<dbReference type="SUPFAM" id="SSF52096">
    <property type="entry name" value="ClpP/crotonase"/>
    <property type="match status" value="1"/>
</dbReference>
<dbReference type="InterPro" id="IPR056739">
    <property type="entry name" value="NfeD_membrane"/>
</dbReference>
<dbReference type="PANTHER" id="PTHR33507:SF3">
    <property type="entry name" value="INNER MEMBRANE PROTEIN YBBJ"/>
    <property type="match status" value="1"/>
</dbReference>
<evidence type="ECO:0000256" key="6">
    <source>
        <dbReference type="SAM" id="SignalP"/>
    </source>
</evidence>
<evidence type="ECO:0000259" key="8">
    <source>
        <dbReference type="Pfam" id="PF24961"/>
    </source>
</evidence>
<feature type="domain" description="NfeD integral membrane" evidence="8">
    <location>
        <begin position="257"/>
        <end position="374"/>
    </location>
</feature>
<evidence type="ECO:0000313" key="11">
    <source>
        <dbReference type="Proteomes" id="UP000310636"/>
    </source>
</evidence>
<organism evidence="10 11">
    <name type="scientific">Cohnella fermenti</name>
    <dbReference type="NCBI Taxonomy" id="2565925"/>
    <lineage>
        <taxon>Bacteria</taxon>
        <taxon>Bacillati</taxon>
        <taxon>Bacillota</taxon>
        <taxon>Bacilli</taxon>
        <taxon>Bacillales</taxon>
        <taxon>Paenibacillaceae</taxon>
        <taxon>Cohnella</taxon>
    </lineage>
</organism>
<feature type="transmembrane region" description="Helical" evidence="5">
    <location>
        <begin position="251"/>
        <end position="271"/>
    </location>
</feature>
<proteinExistence type="predicted"/>
<evidence type="ECO:0000256" key="3">
    <source>
        <dbReference type="ARBA" id="ARBA00022989"/>
    </source>
</evidence>
<dbReference type="PANTHER" id="PTHR33507">
    <property type="entry name" value="INNER MEMBRANE PROTEIN YBBJ"/>
    <property type="match status" value="1"/>
</dbReference>
<dbReference type="InterPro" id="IPR052165">
    <property type="entry name" value="Membrane_assoc_protease"/>
</dbReference>
<keyword evidence="3 5" id="KW-1133">Transmembrane helix</keyword>
<dbReference type="Pfam" id="PF24961">
    <property type="entry name" value="NfeD_membrane"/>
    <property type="match status" value="1"/>
</dbReference>
<reference evidence="10 11" key="1">
    <citation type="submission" date="2019-04" db="EMBL/GenBank/DDBJ databases">
        <title>Cohnella sp. nov. isolated from preserved vegetables.</title>
        <authorList>
            <person name="Lin S.-Y."/>
            <person name="Hung M.-H."/>
            <person name="Young C.-C."/>
        </authorList>
    </citation>
    <scope>NUCLEOTIDE SEQUENCE [LARGE SCALE GENOMIC DNA]</scope>
    <source>
        <strain evidence="10 11">CC-MHH1044</strain>
    </source>
</reference>
<dbReference type="Pfam" id="PF25145">
    <property type="entry name" value="NfeD1b_N"/>
    <property type="match status" value="1"/>
</dbReference>
<feature type="chain" id="PRO_5020971084" evidence="6">
    <location>
        <begin position="23"/>
        <end position="460"/>
    </location>
</feature>
<evidence type="ECO:0000256" key="5">
    <source>
        <dbReference type="SAM" id="Phobius"/>
    </source>
</evidence>
<keyword evidence="2 5" id="KW-0812">Transmembrane</keyword>
<dbReference type="OrthoDB" id="9806253at2"/>
<sequence length="460" mass="47578">MLAMLLMLLPLLTLSAVGSAVAADASAVSSGSASEDKLVSGSSSSGTVYVIPVESTVERGMASFLDRAITEAEDAQASLIVLTIDTPGGSLLSADEIGTRIAGAKVPTVAYVKAKAASAGSYIALNADRIAMAPGSTIGAAMVVNASGEAVENPKTVSFWSSEMRSAAEKNGRDGRIAIGMVDPQQVVEMPAIGQTKGKGEIISLTANEALKVGFADVVAASTDEAIRWAGMEQWTTVEVEPSLAERLSRWLTSDAISTILLIVGLAGIFIELIVPGFGAPGITGVVAFALYFFGQYVAGFAGAEAIVLFMLGLIFLVLEIFLPSFGILAILGVAGVASGIGMAAYDTGNALQSLGLAVLIAAVLVAGFAYLFRKKGVWNRFVLRDSLTKEEGYVPNADRSPWVGKTGVALTPLRPAGTAEVEGTRLDVVTYGDYIEAGTKIKVMEADGTRIAVRKLAEG</sequence>
<dbReference type="Gene3D" id="3.90.226.10">
    <property type="entry name" value="2-enoyl-CoA Hydratase, Chain A, domain 1"/>
    <property type="match status" value="1"/>
</dbReference>
<dbReference type="CDD" id="cd07021">
    <property type="entry name" value="Clp_protease_NfeD_like"/>
    <property type="match status" value="1"/>
</dbReference>
<dbReference type="InterPro" id="IPR029045">
    <property type="entry name" value="ClpP/crotonase-like_dom_sf"/>
</dbReference>
<comment type="subcellular location">
    <subcellularLocation>
        <location evidence="1">Membrane</location>
        <topology evidence="1">Multi-pass membrane protein</topology>
    </subcellularLocation>
</comment>
<feature type="transmembrane region" description="Helical" evidence="5">
    <location>
        <begin position="301"/>
        <end position="319"/>
    </location>
</feature>
<dbReference type="EMBL" id="SSOB01000071">
    <property type="protein sequence ID" value="THF72783.1"/>
    <property type="molecule type" value="Genomic_DNA"/>
</dbReference>
<feature type="transmembrane region" description="Helical" evidence="5">
    <location>
        <begin position="326"/>
        <end position="346"/>
    </location>
</feature>
<feature type="signal peptide" evidence="6">
    <location>
        <begin position="1"/>
        <end position="22"/>
    </location>
</feature>
<dbReference type="AlphaFoldDB" id="A0A4S4BEV2"/>
<evidence type="ECO:0000256" key="2">
    <source>
        <dbReference type="ARBA" id="ARBA00022692"/>
    </source>
</evidence>
<accession>A0A4S4BEV2</accession>
<name>A0A4S4BEV2_9BACL</name>
<dbReference type="InterPro" id="IPR002810">
    <property type="entry name" value="NfeD-like_C"/>
</dbReference>
<dbReference type="InterPro" id="IPR056738">
    <property type="entry name" value="NfeD1b_N"/>
</dbReference>
<keyword evidence="4 5" id="KW-0472">Membrane</keyword>
<dbReference type="InterPro" id="IPR012340">
    <property type="entry name" value="NA-bd_OB-fold"/>
</dbReference>
<dbReference type="Gene3D" id="2.40.50.140">
    <property type="entry name" value="Nucleic acid-binding proteins"/>
    <property type="match status" value="1"/>
</dbReference>
<keyword evidence="11" id="KW-1185">Reference proteome</keyword>
<dbReference type="Proteomes" id="UP000310636">
    <property type="component" value="Unassembled WGS sequence"/>
</dbReference>
<dbReference type="Pfam" id="PF01957">
    <property type="entry name" value="NfeD"/>
    <property type="match status" value="1"/>
</dbReference>
<dbReference type="GO" id="GO:0005886">
    <property type="term" value="C:plasma membrane"/>
    <property type="evidence" value="ECO:0007669"/>
    <property type="project" value="TreeGrafter"/>
</dbReference>